<gene>
    <name evidence="4" type="ORF">KALB_4045</name>
</gene>
<evidence type="ECO:0000256" key="3">
    <source>
        <dbReference type="RuleBase" id="RU004466"/>
    </source>
</evidence>
<dbReference type="AlphaFoldDB" id="W5WGX0"/>
<dbReference type="Pfam" id="PF00348">
    <property type="entry name" value="polyprenyl_synt"/>
    <property type="match status" value="1"/>
</dbReference>
<dbReference type="GO" id="GO:0004659">
    <property type="term" value="F:prenyltransferase activity"/>
    <property type="evidence" value="ECO:0007669"/>
    <property type="project" value="InterPro"/>
</dbReference>
<evidence type="ECO:0008006" key="6">
    <source>
        <dbReference type="Google" id="ProtNLM"/>
    </source>
</evidence>
<dbReference type="RefSeq" id="WP_236650295.1">
    <property type="nucleotide sequence ID" value="NZ_CP007155.1"/>
</dbReference>
<dbReference type="InterPro" id="IPR000092">
    <property type="entry name" value="Polyprenyl_synt"/>
</dbReference>
<keyword evidence="3" id="KW-0808">Transferase</keyword>
<dbReference type="SFLD" id="SFLDS00005">
    <property type="entry name" value="Isoprenoid_Synthase_Type_I"/>
    <property type="match status" value="1"/>
</dbReference>
<reference evidence="4 5" key="1">
    <citation type="journal article" date="2014" name="BMC Genomics">
        <title>Complete genome sequence of producer of the glycopeptide antibiotic Aculeximycin Kutzneria albida DSM 43870T, a representative of minor genus of Pseudonocardiaceae.</title>
        <authorList>
            <person name="Rebets Y."/>
            <person name="Tokovenko B."/>
            <person name="Lushchyk I."/>
            <person name="Ruckert C."/>
            <person name="Zaburannyi N."/>
            <person name="Bechthold A."/>
            <person name="Kalinowski J."/>
            <person name="Luzhetskyy A."/>
        </authorList>
    </citation>
    <scope>NUCLEOTIDE SEQUENCE [LARGE SCALE GENOMIC DNA]</scope>
    <source>
        <strain evidence="4">DSM 43870</strain>
    </source>
</reference>
<protein>
    <recommendedName>
        <fullName evidence="6">Polyprenyl synthetase family protein</fullName>
    </recommendedName>
</protein>
<dbReference type="GO" id="GO:0008299">
    <property type="term" value="P:isoprenoid biosynthetic process"/>
    <property type="evidence" value="ECO:0007669"/>
    <property type="project" value="InterPro"/>
</dbReference>
<name>W5WGX0_9PSEU</name>
<dbReference type="HOGENOM" id="CLU_014015_2_1_11"/>
<evidence type="ECO:0000256" key="1">
    <source>
        <dbReference type="ARBA" id="ARBA00022723"/>
    </source>
</evidence>
<dbReference type="Proteomes" id="UP000019225">
    <property type="component" value="Chromosome"/>
</dbReference>
<dbReference type="PROSITE" id="PS00444">
    <property type="entry name" value="POLYPRENYL_SYNTHASE_2"/>
    <property type="match status" value="1"/>
</dbReference>
<evidence type="ECO:0000256" key="2">
    <source>
        <dbReference type="ARBA" id="ARBA00022842"/>
    </source>
</evidence>
<dbReference type="STRING" id="1449976.KALB_4045"/>
<keyword evidence="5" id="KW-1185">Reference proteome</keyword>
<dbReference type="SUPFAM" id="SSF48576">
    <property type="entry name" value="Terpenoid synthases"/>
    <property type="match status" value="1"/>
</dbReference>
<accession>W5WGX0</accession>
<evidence type="ECO:0000313" key="4">
    <source>
        <dbReference type="EMBL" id="AHH97409.1"/>
    </source>
</evidence>
<dbReference type="CDD" id="cd00685">
    <property type="entry name" value="Trans_IPPS_HT"/>
    <property type="match status" value="1"/>
</dbReference>
<dbReference type="GO" id="GO:0046872">
    <property type="term" value="F:metal ion binding"/>
    <property type="evidence" value="ECO:0007669"/>
    <property type="project" value="UniProtKB-KW"/>
</dbReference>
<dbReference type="eggNOG" id="COG0142">
    <property type="taxonomic scope" value="Bacteria"/>
</dbReference>
<dbReference type="PATRIC" id="fig|1449976.3.peg.4077"/>
<evidence type="ECO:0000313" key="5">
    <source>
        <dbReference type="Proteomes" id="UP000019225"/>
    </source>
</evidence>
<dbReference type="PANTHER" id="PTHR12001:SF71">
    <property type="entry name" value="(2E,6E)-FARNESYL DIPHOSPHATE SYNTHASE"/>
    <property type="match status" value="1"/>
</dbReference>
<proteinExistence type="inferred from homology"/>
<sequence length="330" mass="35051">MPQPIAAANRLVTPALRQAVDELDPAIGAVIGYHLGWNDAQGRPIQPQGGKAVRPSLALLSAEAVGARPQVALPGAVAVELVHNFSLLHDDVMDGDEQRRNRPTVWRQFGVPAAILAGDALLVLAMDVLGRAGVPAASRCLAEAVQSLISGQCLDLAFPRRQTVAVEECMTMAARKTGALIRCAARLGGLLGHARPAQVELLGRYGAHLGLAFQLVDDLLGIRGEPAVTGKPVMADLRERKKSVPVTVALNSGKDAGRALARLYAEDDDSEECLRAMAALIDVTGALAWTERQARHHVRSAEHCLGRLAPAPQAHAALYQLAHFVTGRNR</sequence>
<dbReference type="PANTHER" id="PTHR12001">
    <property type="entry name" value="GERANYLGERANYL PYROPHOSPHATE SYNTHASE"/>
    <property type="match status" value="1"/>
</dbReference>
<organism evidence="4 5">
    <name type="scientific">Kutzneria albida DSM 43870</name>
    <dbReference type="NCBI Taxonomy" id="1449976"/>
    <lineage>
        <taxon>Bacteria</taxon>
        <taxon>Bacillati</taxon>
        <taxon>Actinomycetota</taxon>
        <taxon>Actinomycetes</taxon>
        <taxon>Pseudonocardiales</taxon>
        <taxon>Pseudonocardiaceae</taxon>
        <taxon>Kutzneria</taxon>
    </lineage>
</organism>
<keyword evidence="1" id="KW-0479">Metal-binding</keyword>
<dbReference type="EMBL" id="CP007155">
    <property type="protein sequence ID" value="AHH97409.1"/>
    <property type="molecule type" value="Genomic_DNA"/>
</dbReference>
<dbReference type="InterPro" id="IPR033749">
    <property type="entry name" value="Polyprenyl_synt_CS"/>
</dbReference>
<dbReference type="Gene3D" id="1.10.600.10">
    <property type="entry name" value="Farnesyl Diphosphate Synthase"/>
    <property type="match status" value="1"/>
</dbReference>
<comment type="similarity">
    <text evidence="3">Belongs to the FPP/GGPP synthase family.</text>
</comment>
<dbReference type="InterPro" id="IPR008949">
    <property type="entry name" value="Isoprenoid_synthase_dom_sf"/>
</dbReference>
<dbReference type="KEGG" id="kal:KALB_4045"/>
<keyword evidence="2" id="KW-0460">Magnesium</keyword>
<dbReference type="SFLD" id="SFLDG01017">
    <property type="entry name" value="Polyprenyl_Transferase_Like"/>
    <property type="match status" value="1"/>
</dbReference>